<accession>A0A3B1B1Z4</accession>
<name>A0A3B1B1Z4_9ZZZZ</name>
<dbReference type="InterPro" id="IPR024524">
    <property type="entry name" value="DUF3800"/>
</dbReference>
<organism evidence="1">
    <name type="scientific">hydrothermal vent metagenome</name>
    <dbReference type="NCBI Taxonomy" id="652676"/>
    <lineage>
        <taxon>unclassified sequences</taxon>
        <taxon>metagenomes</taxon>
        <taxon>ecological metagenomes</taxon>
    </lineage>
</organism>
<dbReference type="AlphaFoldDB" id="A0A3B1B1Z4"/>
<gene>
    <name evidence="1" type="ORF">MNBD_GAMMA26-1863</name>
</gene>
<reference evidence="1" key="1">
    <citation type="submission" date="2018-06" db="EMBL/GenBank/DDBJ databases">
        <authorList>
            <person name="Zhirakovskaya E."/>
        </authorList>
    </citation>
    <scope>NUCLEOTIDE SEQUENCE</scope>
</reference>
<dbReference type="Pfam" id="PF12686">
    <property type="entry name" value="DUF3800"/>
    <property type="match status" value="1"/>
</dbReference>
<evidence type="ECO:0000313" key="1">
    <source>
        <dbReference type="EMBL" id="VAX10142.1"/>
    </source>
</evidence>
<evidence type="ECO:0008006" key="2">
    <source>
        <dbReference type="Google" id="ProtNLM"/>
    </source>
</evidence>
<sequence length="116" mass="13188">MTTSKSKFSEYIIYVDESGDHGLVNVDPSYPVFVLAFCLFAKEEYLARIIPAIQGFKFRHFGHDMVIQAGRPVLDFSWLDSNRAEYFSAVQAGLDNSEPMKVVFRQVLLDSERSVS</sequence>
<protein>
    <recommendedName>
        <fullName evidence="2">DUF3800 domain-containing protein</fullName>
    </recommendedName>
</protein>
<dbReference type="EMBL" id="UOFX01000064">
    <property type="protein sequence ID" value="VAX10142.1"/>
    <property type="molecule type" value="Genomic_DNA"/>
</dbReference>
<proteinExistence type="predicted"/>